<sequence>MFRIPLTDFTVRINTLPTVIDTLSCVRRTEYYWTQRGLMLLLLFDGDPFSYRTDYYRVLRPQATPPPSSTQVAQSSQSRLGQSTSSTQTSETQSKVRLQRLPVMFRPKVMKTAIWEDPDDEECFNLFDHMGRGPRLKFM</sequence>
<protein>
    <recommendedName>
        <fullName evidence="4">Fungal-type protein kinase domain-containing protein</fullName>
    </recommendedName>
</protein>
<feature type="compositionally biased region" description="Low complexity" evidence="1">
    <location>
        <begin position="74"/>
        <end position="93"/>
    </location>
</feature>
<proteinExistence type="predicted"/>
<dbReference type="Proteomes" id="UP000836402">
    <property type="component" value="Unassembled WGS sequence"/>
</dbReference>
<evidence type="ECO:0008006" key="4">
    <source>
        <dbReference type="Google" id="ProtNLM"/>
    </source>
</evidence>
<evidence type="ECO:0000313" key="3">
    <source>
        <dbReference type="Proteomes" id="UP000836402"/>
    </source>
</evidence>
<name>A0ABN7IVL7_9BASI</name>
<dbReference type="EMBL" id="CAJHJG010002840">
    <property type="protein sequence ID" value="CAD6923889.1"/>
    <property type="molecule type" value="Genomic_DNA"/>
</dbReference>
<accession>A0ABN7IVL7</accession>
<gene>
    <name evidence="2" type="ORF">JKIAZH3_G8726</name>
</gene>
<feature type="region of interest" description="Disordered" evidence="1">
    <location>
        <begin position="61"/>
        <end position="94"/>
    </location>
</feature>
<comment type="caution">
    <text evidence="2">The sequence shown here is derived from an EMBL/GenBank/DDBJ whole genome shotgun (WGS) entry which is preliminary data.</text>
</comment>
<evidence type="ECO:0000256" key="1">
    <source>
        <dbReference type="SAM" id="MobiDB-lite"/>
    </source>
</evidence>
<organism evidence="2 3">
    <name type="scientific">Tilletia caries</name>
    <name type="common">wheat bunt fungus</name>
    <dbReference type="NCBI Taxonomy" id="13290"/>
    <lineage>
        <taxon>Eukaryota</taxon>
        <taxon>Fungi</taxon>
        <taxon>Dikarya</taxon>
        <taxon>Basidiomycota</taxon>
        <taxon>Ustilaginomycotina</taxon>
        <taxon>Exobasidiomycetes</taxon>
        <taxon>Tilletiales</taxon>
        <taxon>Tilletiaceae</taxon>
        <taxon>Tilletia</taxon>
    </lineage>
</organism>
<evidence type="ECO:0000313" key="2">
    <source>
        <dbReference type="EMBL" id="CAD6923889.1"/>
    </source>
</evidence>
<keyword evidence="3" id="KW-1185">Reference proteome</keyword>
<reference evidence="2" key="1">
    <citation type="submission" date="2020-10" db="EMBL/GenBank/DDBJ databases">
        <authorList>
            <person name="Sedaghatjoo S."/>
        </authorList>
    </citation>
    <scope>NUCLEOTIDE SEQUENCE</scope>
    <source>
        <strain evidence="2">AZH3</strain>
    </source>
</reference>